<accession>A0ACB9RXE2</accession>
<evidence type="ECO:0000313" key="2">
    <source>
        <dbReference type="Proteomes" id="UP001057402"/>
    </source>
</evidence>
<dbReference type="Proteomes" id="UP001057402">
    <property type="component" value="Chromosome 3"/>
</dbReference>
<evidence type="ECO:0000313" key="1">
    <source>
        <dbReference type="EMBL" id="KAI4382476.1"/>
    </source>
</evidence>
<dbReference type="EMBL" id="CM042882">
    <property type="protein sequence ID" value="KAI4382476.1"/>
    <property type="molecule type" value="Genomic_DNA"/>
</dbReference>
<proteinExistence type="predicted"/>
<protein>
    <submittedName>
        <fullName evidence="1">Uncharacterized protein</fullName>
    </submittedName>
</protein>
<keyword evidence="2" id="KW-1185">Reference proteome</keyword>
<gene>
    <name evidence="1" type="ORF">MLD38_008436</name>
</gene>
<organism evidence="1 2">
    <name type="scientific">Melastoma candidum</name>
    <dbReference type="NCBI Taxonomy" id="119954"/>
    <lineage>
        <taxon>Eukaryota</taxon>
        <taxon>Viridiplantae</taxon>
        <taxon>Streptophyta</taxon>
        <taxon>Embryophyta</taxon>
        <taxon>Tracheophyta</taxon>
        <taxon>Spermatophyta</taxon>
        <taxon>Magnoliopsida</taxon>
        <taxon>eudicotyledons</taxon>
        <taxon>Gunneridae</taxon>
        <taxon>Pentapetalae</taxon>
        <taxon>rosids</taxon>
        <taxon>malvids</taxon>
        <taxon>Myrtales</taxon>
        <taxon>Melastomataceae</taxon>
        <taxon>Melastomatoideae</taxon>
        <taxon>Melastomateae</taxon>
        <taxon>Melastoma</taxon>
    </lineage>
</organism>
<sequence>MMWKHFQLPTITEASSSSFPPSLSSPSHGPGVARSQLARAKCLRPTASDKLLSLVSEFRSLQEPVQRVKRLLDYAASIPPFEEGARRDSNRVRGCASQVWLDVGMDRQGRMRFRADSDSEITKGFCSCLIHMLDEAEPDEVMGVRAEDLRDVNVGIVVHSRVNTWQNVLVSMQSRTQELVTVAATADAILEESSC</sequence>
<comment type="caution">
    <text evidence="1">The sequence shown here is derived from an EMBL/GenBank/DDBJ whole genome shotgun (WGS) entry which is preliminary data.</text>
</comment>
<reference evidence="2" key="1">
    <citation type="journal article" date="2023" name="Front. Plant Sci.">
        <title>Chromosomal-level genome assembly of Melastoma candidum provides insights into trichome evolution.</title>
        <authorList>
            <person name="Zhong Y."/>
            <person name="Wu W."/>
            <person name="Sun C."/>
            <person name="Zou P."/>
            <person name="Liu Y."/>
            <person name="Dai S."/>
            <person name="Zhou R."/>
        </authorList>
    </citation>
    <scope>NUCLEOTIDE SEQUENCE [LARGE SCALE GENOMIC DNA]</scope>
</reference>
<name>A0ACB9RXE2_9MYRT</name>